<dbReference type="STRING" id="626522.GCWU000325_02537"/>
<dbReference type="AlphaFoldDB" id="C9LJX3"/>
<dbReference type="HOGENOM" id="CLU_3314935_0_0_10"/>
<accession>C9LJX3</accession>
<gene>
    <name evidence="1" type="ORF">GCWU000325_02537</name>
</gene>
<proteinExistence type="predicted"/>
<dbReference type="Proteomes" id="UP000003460">
    <property type="component" value="Unassembled WGS sequence"/>
</dbReference>
<reference evidence="1" key="1">
    <citation type="submission" date="2009-09" db="EMBL/GenBank/DDBJ databases">
        <authorList>
            <person name="Weinstock G."/>
            <person name="Sodergren E."/>
            <person name="Clifton S."/>
            <person name="Fulton L."/>
            <person name="Fulton B."/>
            <person name="Courtney L."/>
            <person name="Fronick C."/>
            <person name="Harrison M."/>
            <person name="Strong C."/>
            <person name="Farmer C."/>
            <person name="Delahaunty K."/>
            <person name="Markovic C."/>
            <person name="Hall O."/>
            <person name="Minx P."/>
            <person name="Tomlinson C."/>
            <person name="Mitreva M."/>
            <person name="Nelson J."/>
            <person name="Hou S."/>
            <person name="Wollam A."/>
            <person name="Pepin K.H."/>
            <person name="Johnson M."/>
            <person name="Bhonagiri V."/>
            <person name="Nash W.E."/>
            <person name="Warren W."/>
            <person name="Chinwalla A."/>
            <person name="Mardis E.R."/>
            <person name="Wilson R.K."/>
        </authorList>
    </citation>
    <scope>NUCLEOTIDE SEQUENCE [LARGE SCALE GENOMIC DNA]</scope>
    <source>
        <strain evidence="1">ATCC 51259</strain>
    </source>
</reference>
<name>C9LJX3_9BACT</name>
<keyword evidence="2" id="KW-1185">Reference proteome</keyword>
<sequence>MRDGAKQRNALKWEIAIFLGENRLAKVKYTIFATRNKQK</sequence>
<evidence type="ECO:0000313" key="1">
    <source>
        <dbReference type="EMBL" id="EEX70495.1"/>
    </source>
</evidence>
<evidence type="ECO:0000313" key="2">
    <source>
        <dbReference type="Proteomes" id="UP000003460"/>
    </source>
</evidence>
<comment type="caution">
    <text evidence="1">The sequence shown here is derived from an EMBL/GenBank/DDBJ whole genome shotgun (WGS) entry which is preliminary data.</text>
</comment>
<dbReference type="EMBL" id="ACIJ02000028">
    <property type="protein sequence ID" value="EEX70495.1"/>
    <property type="molecule type" value="Genomic_DNA"/>
</dbReference>
<protein>
    <submittedName>
        <fullName evidence="1">Uncharacterized protein</fullName>
    </submittedName>
</protein>
<organism evidence="1 2">
    <name type="scientific">Alloprevotella tannerae ATCC 51259</name>
    <dbReference type="NCBI Taxonomy" id="626522"/>
    <lineage>
        <taxon>Bacteria</taxon>
        <taxon>Pseudomonadati</taxon>
        <taxon>Bacteroidota</taxon>
        <taxon>Bacteroidia</taxon>
        <taxon>Bacteroidales</taxon>
        <taxon>Prevotellaceae</taxon>
        <taxon>Alloprevotella</taxon>
    </lineage>
</organism>